<organism evidence="2">
    <name type="scientific">Salmonella enterica subsp. enterica serovar Braenderup</name>
    <dbReference type="NCBI Taxonomy" id="149391"/>
    <lineage>
        <taxon>Bacteria</taxon>
        <taxon>Pseudomonadati</taxon>
        <taxon>Pseudomonadota</taxon>
        <taxon>Gammaproteobacteria</taxon>
        <taxon>Enterobacterales</taxon>
        <taxon>Enterobacteriaceae</taxon>
        <taxon>Salmonella</taxon>
    </lineage>
</organism>
<keyword evidence="1" id="KW-0175">Coiled coil</keyword>
<gene>
    <name evidence="2" type="ORF">CIL65_21080</name>
</gene>
<accession>A0A609WBX2</accession>
<comment type="caution">
    <text evidence="2">The sequence shown here is derived from an EMBL/GenBank/DDBJ whole genome shotgun (WGS) entry which is preliminary data.</text>
</comment>
<sequence length="82" mass="9843">MSEKTIERQVIDQILELKTKNEKELVGRLKILEDEKECIIMKYEHIISELKDKLECARKENEWLLSDIYHIQSIIKEGENEK</sequence>
<evidence type="ECO:0000313" key="2">
    <source>
        <dbReference type="EMBL" id="ECV4808300.1"/>
    </source>
</evidence>
<dbReference type="EMBL" id="AAKTKA010000050">
    <property type="protein sequence ID" value="ECV4808300.1"/>
    <property type="molecule type" value="Genomic_DNA"/>
</dbReference>
<dbReference type="AlphaFoldDB" id="A0A609WBX2"/>
<protein>
    <submittedName>
        <fullName evidence="2">Uncharacterized protein</fullName>
    </submittedName>
</protein>
<name>A0A609WBX2_SALET</name>
<feature type="coiled-coil region" evidence="1">
    <location>
        <begin position="40"/>
        <end position="67"/>
    </location>
</feature>
<reference evidence="2" key="1">
    <citation type="submission" date="2018-06" db="EMBL/GenBank/DDBJ databases">
        <authorList>
            <consortium name="PulseNet: The National Subtyping Network for Foodborne Disease Surveillance"/>
            <person name="Tarr C.L."/>
            <person name="Trees E."/>
            <person name="Katz L.S."/>
            <person name="Carleton-Romer H.A."/>
            <person name="Stroika S."/>
            <person name="Kucerova Z."/>
            <person name="Roache K.F."/>
            <person name="Sabol A.L."/>
            <person name="Besser J."/>
            <person name="Gerner-Smidt P."/>
        </authorList>
    </citation>
    <scope>NUCLEOTIDE SEQUENCE</scope>
    <source>
        <strain evidence="2">PNUSAS019523</strain>
    </source>
</reference>
<proteinExistence type="predicted"/>
<evidence type="ECO:0000256" key="1">
    <source>
        <dbReference type="SAM" id="Coils"/>
    </source>
</evidence>